<protein>
    <submittedName>
        <fullName evidence="4">Glutamate-1-semialdehyde aminotransferase</fullName>
    </submittedName>
</protein>
<dbReference type="AlphaFoldDB" id="A0A3D8Q7K8"/>
<dbReference type="InterPro" id="IPR015422">
    <property type="entry name" value="PyrdxlP-dep_Trfase_small"/>
</dbReference>
<dbReference type="GO" id="GO:0008483">
    <property type="term" value="F:transaminase activity"/>
    <property type="evidence" value="ECO:0007669"/>
    <property type="project" value="UniProtKB-KW"/>
</dbReference>
<evidence type="ECO:0000313" key="4">
    <source>
        <dbReference type="EMBL" id="RDW57791.1"/>
    </source>
</evidence>
<organism evidence="4 5">
    <name type="scientific">Coleophoma crateriformis</name>
    <dbReference type="NCBI Taxonomy" id="565419"/>
    <lineage>
        <taxon>Eukaryota</taxon>
        <taxon>Fungi</taxon>
        <taxon>Dikarya</taxon>
        <taxon>Ascomycota</taxon>
        <taxon>Pezizomycotina</taxon>
        <taxon>Leotiomycetes</taxon>
        <taxon>Helotiales</taxon>
        <taxon>Dermateaceae</taxon>
        <taxon>Coleophoma</taxon>
    </lineage>
</organism>
<gene>
    <name evidence="4" type="ORF">BP5796_12592</name>
</gene>
<evidence type="ECO:0000256" key="2">
    <source>
        <dbReference type="ARBA" id="ARBA00022898"/>
    </source>
</evidence>
<dbReference type="InterPro" id="IPR015421">
    <property type="entry name" value="PyrdxlP-dep_Trfase_major"/>
</dbReference>
<keyword evidence="2 3" id="KW-0663">Pyridoxal phosphate</keyword>
<dbReference type="GO" id="GO:0030170">
    <property type="term" value="F:pyridoxal phosphate binding"/>
    <property type="evidence" value="ECO:0007669"/>
    <property type="project" value="InterPro"/>
</dbReference>
<comment type="similarity">
    <text evidence="3">Belongs to the class-III pyridoxal-phosphate-dependent aminotransferase family.</text>
</comment>
<evidence type="ECO:0000256" key="1">
    <source>
        <dbReference type="ARBA" id="ARBA00001933"/>
    </source>
</evidence>
<dbReference type="InterPro" id="IPR015424">
    <property type="entry name" value="PyrdxlP-dep_Trfase"/>
</dbReference>
<dbReference type="SUPFAM" id="SSF53383">
    <property type="entry name" value="PLP-dependent transferases"/>
    <property type="match status" value="1"/>
</dbReference>
<keyword evidence="4" id="KW-0808">Transferase</keyword>
<dbReference type="EMBL" id="PDLN01000022">
    <property type="protein sequence ID" value="RDW57791.1"/>
    <property type="molecule type" value="Genomic_DNA"/>
</dbReference>
<evidence type="ECO:0000256" key="3">
    <source>
        <dbReference type="RuleBase" id="RU003560"/>
    </source>
</evidence>
<comment type="cofactor">
    <cofactor evidence="1">
        <name>pyridoxal 5'-phosphate</name>
        <dbReference type="ChEBI" id="CHEBI:597326"/>
    </cofactor>
</comment>
<dbReference type="PANTHER" id="PTHR43713:SF3">
    <property type="entry name" value="GLUTAMATE-1-SEMIALDEHYDE 2,1-AMINOMUTASE 1, CHLOROPLASTIC-RELATED"/>
    <property type="match status" value="1"/>
</dbReference>
<dbReference type="Gene3D" id="3.90.1150.10">
    <property type="entry name" value="Aspartate Aminotransferase, domain 1"/>
    <property type="match status" value="1"/>
</dbReference>
<name>A0A3D8Q7K8_9HELO</name>
<keyword evidence="5" id="KW-1185">Reference proteome</keyword>
<keyword evidence="4" id="KW-0032">Aminotransferase</keyword>
<evidence type="ECO:0000313" key="5">
    <source>
        <dbReference type="Proteomes" id="UP000256328"/>
    </source>
</evidence>
<proteinExistence type="inferred from homology"/>
<dbReference type="PANTHER" id="PTHR43713">
    <property type="entry name" value="GLUTAMATE-1-SEMIALDEHYDE 2,1-AMINOMUTASE"/>
    <property type="match status" value="1"/>
</dbReference>
<dbReference type="Gene3D" id="3.40.640.10">
    <property type="entry name" value="Type I PLP-dependent aspartate aminotransferase-like (Major domain)"/>
    <property type="match status" value="1"/>
</dbReference>
<dbReference type="OrthoDB" id="425114at2759"/>
<accession>A0A3D8Q7K8</accession>
<dbReference type="InterPro" id="IPR005814">
    <property type="entry name" value="Aminotrans_3"/>
</dbReference>
<reference evidence="4 5" key="1">
    <citation type="journal article" date="2018" name="IMA Fungus">
        <title>IMA Genome-F 9: Draft genome sequence of Annulohypoxylon stygium, Aspergillus mulundensis, Berkeleyomyces basicola (syn. Thielaviopsis basicola), Ceratocystis smalleyi, two Cercospora beticola strains, Coleophoma cylindrospora, Fusarium fracticaudum, Phialophora cf. hyalina, and Morchella septimelata.</title>
        <authorList>
            <person name="Wingfield B.D."/>
            <person name="Bills G.F."/>
            <person name="Dong Y."/>
            <person name="Huang W."/>
            <person name="Nel W.J."/>
            <person name="Swalarsk-Parry B.S."/>
            <person name="Vaghefi N."/>
            <person name="Wilken P.M."/>
            <person name="An Z."/>
            <person name="de Beer Z.W."/>
            <person name="De Vos L."/>
            <person name="Chen L."/>
            <person name="Duong T.A."/>
            <person name="Gao Y."/>
            <person name="Hammerbacher A."/>
            <person name="Kikkert J.R."/>
            <person name="Li Y."/>
            <person name="Li H."/>
            <person name="Li K."/>
            <person name="Li Q."/>
            <person name="Liu X."/>
            <person name="Ma X."/>
            <person name="Naidoo K."/>
            <person name="Pethybridge S.J."/>
            <person name="Sun J."/>
            <person name="Steenkamp E.T."/>
            <person name="van der Nest M.A."/>
            <person name="van Wyk S."/>
            <person name="Wingfield M.J."/>
            <person name="Xiong C."/>
            <person name="Yue Q."/>
            <person name="Zhang X."/>
        </authorList>
    </citation>
    <scope>NUCLEOTIDE SEQUENCE [LARGE SCALE GENOMIC DNA]</scope>
    <source>
        <strain evidence="4 5">BP5796</strain>
    </source>
</reference>
<dbReference type="Pfam" id="PF00202">
    <property type="entry name" value="Aminotran_3"/>
    <property type="match status" value="2"/>
</dbReference>
<comment type="caution">
    <text evidence="4">The sequence shown here is derived from an EMBL/GenBank/DDBJ whole genome shotgun (WGS) entry which is preliminary data.</text>
</comment>
<dbReference type="Proteomes" id="UP000256328">
    <property type="component" value="Unassembled WGS sequence"/>
</dbReference>
<sequence length="454" mass="49179">MPKADSPLTQPVAEVGLAPVKVTQSADLIAALEAAKTRFVERNPKSKQLFEDACEILPGGNTRTLLYSAPFPVCMKKGENYQVFDEDGHVYTDLVGELTAALYGHSHPLIQESIISTVKNVGLNLGATIAQEAVHARLICQRFGLDKVRFCNSGTEANLHALAAARHFTGKRKVVVFSGAYHGAVLGFWDGVQPNGVDKDDWVIGKYNDLASARALIENEDIAAVMVEGMQGAGGCISGTDEFLLQIQSSAKKVGAIFILDEVMTSRLGPAGLADIVGIKPDLKTFGKYLGGGMAFGAFGGSADLMAVYDPRSATSLAHSGTFNNNTLAMNSGYVGLNNIWTPDIAVEFNKMGDVFRAKLQELTKGTKMSVTGRGALNAIHFSEQGERELSCREDIVEDWGLKDLFFIEIMEDGFWITRRGSIAMILGTPQSELDRFCECVSMFLERHRALVKL</sequence>